<dbReference type="EMBL" id="NNRJ01000013">
    <property type="protein sequence ID" value="OYR20900.1"/>
    <property type="molecule type" value="Genomic_DNA"/>
</dbReference>
<dbReference type="GO" id="GO:0030973">
    <property type="term" value="F:molybdate ion binding"/>
    <property type="evidence" value="ECO:0007669"/>
    <property type="project" value="TreeGrafter"/>
</dbReference>
<dbReference type="Gene3D" id="3.40.190.10">
    <property type="entry name" value="Periplasmic binding protein-like II"/>
    <property type="match status" value="2"/>
</dbReference>
<comment type="caution">
    <text evidence="1">The sequence shown here is derived from an EMBL/GenBank/DDBJ whole genome shotgun (WGS) entry which is preliminary data.</text>
</comment>
<keyword evidence="2" id="KW-1185">Reference proteome</keyword>
<dbReference type="SUPFAM" id="SSF53850">
    <property type="entry name" value="Periplasmic binding protein-like II"/>
    <property type="match status" value="1"/>
</dbReference>
<evidence type="ECO:0000313" key="2">
    <source>
        <dbReference type="Proteomes" id="UP000215590"/>
    </source>
</evidence>
<protein>
    <submittedName>
        <fullName evidence="1">Bacterial extracellular solute-binding family protein</fullName>
    </submittedName>
</protein>
<gene>
    <name evidence="1" type="ORF">CEV31_0869</name>
</gene>
<dbReference type="InterPro" id="IPR050682">
    <property type="entry name" value="ModA/WtpA"/>
</dbReference>
<dbReference type="PANTHER" id="PTHR30632:SF11">
    <property type="entry name" value="BLR4797 PROTEIN"/>
    <property type="match status" value="1"/>
</dbReference>
<dbReference type="OrthoDB" id="8216219at2"/>
<organism evidence="1 2">
    <name type="scientific">Brucella thiophenivorans</name>
    <dbReference type="NCBI Taxonomy" id="571255"/>
    <lineage>
        <taxon>Bacteria</taxon>
        <taxon>Pseudomonadati</taxon>
        <taxon>Pseudomonadota</taxon>
        <taxon>Alphaproteobacteria</taxon>
        <taxon>Hyphomicrobiales</taxon>
        <taxon>Brucellaceae</taxon>
        <taxon>Brucella/Ochrobactrum group</taxon>
        <taxon>Brucella</taxon>
    </lineage>
</organism>
<dbReference type="GO" id="GO:0015689">
    <property type="term" value="P:molybdate ion transport"/>
    <property type="evidence" value="ECO:0007669"/>
    <property type="project" value="TreeGrafter"/>
</dbReference>
<reference evidence="1 2" key="1">
    <citation type="submission" date="2017-07" db="EMBL/GenBank/DDBJ databases">
        <title>Phylogenetic study on the rhizospheric bacterium Ochrobactrum sp. A44.</title>
        <authorList>
            <person name="Krzyzanowska D.M."/>
            <person name="Ossowicki A."/>
            <person name="Rajewska M."/>
            <person name="Maciag T."/>
            <person name="Kaczynski Z."/>
            <person name="Czerwicka M."/>
            <person name="Jafra S."/>
        </authorList>
    </citation>
    <scope>NUCLEOTIDE SEQUENCE [LARGE SCALE GENOMIC DNA]</scope>
    <source>
        <strain evidence="1 2">DSM 7216</strain>
    </source>
</reference>
<sequence>MDIKSEIKNNLNVISSGAFYEVMEELIEPFQKNSGVHINLSSGSSIGESETSIPHRLSRGEKFDVVILAEKELEVLVSENLIDANVHAKLVFSHIGAVVPHGTTIPDMSTVDAAIDAMLNATKIGYSASMSGTHLSTEIFPKFAPDVYAKLVAKMEKVIGDRVAKRVADGAYDLGFQEISEIEPFTKGDNGVQLVIPIPKEWQQTNVFSIGVVNGSDKIPQAKELIAYLASPEAKGIINAEGLEQFTPKNAGVN</sequence>
<accession>A0A256G1L6</accession>
<proteinExistence type="predicted"/>
<name>A0A256G1L6_9HYPH</name>
<evidence type="ECO:0000313" key="1">
    <source>
        <dbReference type="EMBL" id="OYR20900.1"/>
    </source>
</evidence>
<dbReference type="Pfam" id="PF13531">
    <property type="entry name" value="SBP_bac_11"/>
    <property type="match status" value="1"/>
</dbReference>
<dbReference type="PANTHER" id="PTHR30632">
    <property type="entry name" value="MOLYBDATE-BINDING PERIPLASMIC PROTEIN"/>
    <property type="match status" value="1"/>
</dbReference>
<dbReference type="AlphaFoldDB" id="A0A256G1L6"/>
<dbReference type="Proteomes" id="UP000215590">
    <property type="component" value="Unassembled WGS sequence"/>
</dbReference>
<dbReference type="RefSeq" id="WP_094505629.1">
    <property type="nucleotide sequence ID" value="NZ_JBHEEK010000039.1"/>
</dbReference>